<feature type="domain" description="Neurotransmitter-gated ion-channel ligand-binding" evidence="3">
    <location>
        <begin position="1"/>
        <end position="97"/>
    </location>
</feature>
<dbReference type="GO" id="GO:0005230">
    <property type="term" value="F:extracellular ligand-gated monoatomic ion channel activity"/>
    <property type="evidence" value="ECO:0007669"/>
    <property type="project" value="InterPro"/>
</dbReference>
<feature type="non-terminal residue" evidence="4">
    <location>
        <position position="115"/>
    </location>
</feature>
<dbReference type="GO" id="GO:0016020">
    <property type="term" value="C:membrane"/>
    <property type="evidence" value="ECO:0007669"/>
    <property type="project" value="UniProtKB-SubCell"/>
</dbReference>
<dbReference type="OrthoDB" id="5975154at2759"/>
<keyword evidence="2" id="KW-0472">Membrane</keyword>
<reference evidence="4" key="1">
    <citation type="submission" date="2020-11" db="EMBL/GenBank/DDBJ databases">
        <authorList>
            <person name="Tran Van P."/>
        </authorList>
    </citation>
    <scope>NUCLEOTIDE SEQUENCE</scope>
</reference>
<dbReference type="Gene3D" id="2.70.170.10">
    <property type="entry name" value="Neurotransmitter-gated ion-channel ligand-binding domain"/>
    <property type="match status" value="1"/>
</dbReference>
<keyword evidence="5" id="KW-1185">Reference proteome</keyword>
<evidence type="ECO:0000259" key="3">
    <source>
        <dbReference type="Pfam" id="PF02931"/>
    </source>
</evidence>
<evidence type="ECO:0000256" key="2">
    <source>
        <dbReference type="ARBA" id="ARBA00023136"/>
    </source>
</evidence>
<dbReference type="InterPro" id="IPR018000">
    <property type="entry name" value="Neurotransmitter_ion_chnl_CS"/>
</dbReference>
<dbReference type="EMBL" id="CAJPIZ010011710">
    <property type="protein sequence ID" value="CAG2113301.1"/>
    <property type="molecule type" value="Genomic_DNA"/>
</dbReference>
<dbReference type="PROSITE" id="PS00236">
    <property type="entry name" value="NEUROTR_ION_CHANNEL"/>
    <property type="match status" value="1"/>
</dbReference>
<dbReference type="Proteomes" id="UP000759131">
    <property type="component" value="Unassembled WGS sequence"/>
</dbReference>
<dbReference type="AlphaFoldDB" id="A0A7R9L102"/>
<dbReference type="InterPro" id="IPR006202">
    <property type="entry name" value="Neur_chan_lig-bd"/>
</dbReference>
<dbReference type="PANTHER" id="PTHR18945">
    <property type="entry name" value="NEUROTRANSMITTER GATED ION CHANNEL"/>
    <property type="match status" value="1"/>
</dbReference>
<protein>
    <recommendedName>
        <fullName evidence="3">Neurotransmitter-gated ion-channel ligand-binding domain-containing protein</fullName>
    </recommendedName>
</protein>
<dbReference type="GO" id="GO:0004888">
    <property type="term" value="F:transmembrane signaling receptor activity"/>
    <property type="evidence" value="ECO:0007669"/>
    <property type="project" value="InterPro"/>
</dbReference>
<gene>
    <name evidence="4" type="ORF">OSB1V03_LOCUS13271</name>
</gene>
<proteinExistence type="predicted"/>
<evidence type="ECO:0000313" key="4">
    <source>
        <dbReference type="EMBL" id="CAD7632871.1"/>
    </source>
</evidence>
<name>A0A7R9L102_9ACAR</name>
<dbReference type="InterPro" id="IPR036734">
    <property type="entry name" value="Neur_chan_lig-bd_sf"/>
</dbReference>
<evidence type="ECO:0000256" key="1">
    <source>
        <dbReference type="ARBA" id="ARBA00004141"/>
    </source>
</evidence>
<accession>A0A7R9L102</accession>
<dbReference type="InterPro" id="IPR006201">
    <property type="entry name" value="Neur_channel"/>
</dbReference>
<comment type="subcellular location">
    <subcellularLocation>
        <location evidence="1">Membrane</location>
        <topology evidence="1">Multi-pass membrane protein</topology>
    </subcellularLocation>
</comment>
<evidence type="ECO:0000313" key="5">
    <source>
        <dbReference type="Proteomes" id="UP000759131"/>
    </source>
</evidence>
<organism evidence="4">
    <name type="scientific">Medioppia subpectinata</name>
    <dbReference type="NCBI Taxonomy" id="1979941"/>
    <lineage>
        <taxon>Eukaryota</taxon>
        <taxon>Metazoa</taxon>
        <taxon>Ecdysozoa</taxon>
        <taxon>Arthropoda</taxon>
        <taxon>Chelicerata</taxon>
        <taxon>Arachnida</taxon>
        <taxon>Acari</taxon>
        <taxon>Acariformes</taxon>
        <taxon>Sarcoptiformes</taxon>
        <taxon>Oribatida</taxon>
        <taxon>Brachypylina</taxon>
        <taxon>Oppioidea</taxon>
        <taxon>Oppiidae</taxon>
        <taxon>Medioppia</taxon>
    </lineage>
</organism>
<sequence>ADEKFDSTFRTNVVVNNNGSCLYVPPGVFKSTCQIDITWFPFDDQKCVMKFGSWTYDGFSLDLDLAGNEEGKEEGDLTPFLPNGEWVLVGKKETAQTHSTLRSGEAYAPILRLLS</sequence>
<dbReference type="SUPFAM" id="SSF63712">
    <property type="entry name" value="Nicotinic receptor ligand binding domain-like"/>
    <property type="match status" value="1"/>
</dbReference>
<dbReference type="Pfam" id="PF02931">
    <property type="entry name" value="Neur_chan_LBD"/>
    <property type="match status" value="1"/>
</dbReference>
<dbReference type="EMBL" id="OC866285">
    <property type="protein sequence ID" value="CAD7632871.1"/>
    <property type="molecule type" value="Genomic_DNA"/>
</dbReference>